<reference evidence="3 4" key="1">
    <citation type="submission" date="2015-07" db="EMBL/GenBank/DDBJ databases">
        <title>The genome of Pseudoloma neurophilia, a relevant intracellular parasite of the zebrafish.</title>
        <authorList>
            <person name="Ndikumana S."/>
            <person name="Pelin A."/>
            <person name="Sanders J."/>
            <person name="Corradi N."/>
        </authorList>
    </citation>
    <scope>NUCLEOTIDE SEQUENCE [LARGE SCALE GENOMIC DNA]</scope>
    <source>
        <strain evidence="3 4">MK1</strain>
    </source>
</reference>
<keyword evidence="2" id="KW-0804">Transcription</keyword>
<proteinExistence type="predicted"/>
<name>A0A0R0LQK7_9MICR</name>
<dbReference type="GO" id="GO:0006351">
    <property type="term" value="P:DNA-templated transcription"/>
    <property type="evidence" value="ECO:0007669"/>
    <property type="project" value="InterPro"/>
</dbReference>
<accession>A0A0R0LQK7</accession>
<organism evidence="3 4">
    <name type="scientific">Pseudoloma neurophilia</name>
    <dbReference type="NCBI Taxonomy" id="146866"/>
    <lineage>
        <taxon>Eukaryota</taxon>
        <taxon>Fungi</taxon>
        <taxon>Fungi incertae sedis</taxon>
        <taxon>Microsporidia</taxon>
        <taxon>Pseudoloma</taxon>
    </lineage>
</organism>
<dbReference type="Gene3D" id="2.170.120.12">
    <property type="entry name" value="DNA-directed RNA polymerase, insert domain"/>
    <property type="match status" value="1"/>
</dbReference>
<evidence type="ECO:0000313" key="3">
    <source>
        <dbReference type="EMBL" id="KRH91795.1"/>
    </source>
</evidence>
<evidence type="ECO:0000313" key="4">
    <source>
        <dbReference type="Proteomes" id="UP000051530"/>
    </source>
</evidence>
<dbReference type="VEuPathDB" id="MicrosporidiaDB:M153_24620000566"/>
<keyword evidence="4" id="KW-1185">Reference proteome</keyword>
<sequence>QKNKIKNIIKNCMIKPNVLITKQIEGDILDLTMFATRSNAIDHSKHSVVTICFYKPIRKIRLTKIFKGKQAKILQRTLTDKVIEIKNDQAILINEMVELGKIMNINEGIEIIETNQECAIFVIETEYLDPLDVFLRGIVLLMEKSKNLKDEINKSADE</sequence>
<dbReference type="Gene3D" id="3.30.1360.10">
    <property type="entry name" value="RNA polymerase, RBP11-like subunit"/>
    <property type="match status" value="1"/>
</dbReference>
<dbReference type="Proteomes" id="UP000051530">
    <property type="component" value="Unassembled WGS sequence"/>
</dbReference>
<evidence type="ECO:0000256" key="1">
    <source>
        <dbReference type="ARBA" id="ARBA00022478"/>
    </source>
</evidence>
<dbReference type="EMBL" id="LGUB01001518">
    <property type="protein sequence ID" value="KRH91795.1"/>
    <property type="molecule type" value="Genomic_DNA"/>
</dbReference>
<evidence type="ECO:0000256" key="2">
    <source>
        <dbReference type="ARBA" id="ARBA00023163"/>
    </source>
</evidence>
<protein>
    <submittedName>
        <fullName evidence="3">DNA-directed RNA polymerase</fullName>
    </submittedName>
</protein>
<dbReference type="InterPro" id="IPR036603">
    <property type="entry name" value="RBP11-like"/>
</dbReference>
<dbReference type="GO" id="GO:0046983">
    <property type="term" value="F:protein dimerization activity"/>
    <property type="evidence" value="ECO:0007669"/>
    <property type="project" value="InterPro"/>
</dbReference>
<gene>
    <name evidence="3" type="ORF">M153_24620000566</name>
</gene>
<feature type="non-terminal residue" evidence="3">
    <location>
        <position position="1"/>
    </location>
</feature>
<dbReference type="GO" id="GO:0055029">
    <property type="term" value="C:nuclear DNA-directed RNA polymerase complex"/>
    <property type="evidence" value="ECO:0007669"/>
    <property type="project" value="UniProtKB-ARBA"/>
</dbReference>
<dbReference type="OrthoDB" id="270173at2759"/>
<dbReference type="InterPro" id="IPR036643">
    <property type="entry name" value="RNApol_insert_sf"/>
</dbReference>
<keyword evidence="1 3" id="KW-0240">DNA-directed RNA polymerase</keyword>
<comment type="caution">
    <text evidence="3">The sequence shown here is derived from an EMBL/GenBank/DDBJ whole genome shotgun (WGS) entry which is preliminary data.</text>
</comment>
<dbReference type="AlphaFoldDB" id="A0A0R0LQK7"/>